<evidence type="ECO:0000313" key="1">
    <source>
        <dbReference type="EMBL" id="OXC74577.1"/>
    </source>
</evidence>
<accession>A0A226WUW8</accession>
<dbReference type="Proteomes" id="UP000214720">
    <property type="component" value="Unassembled WGS sequence"/>
</dbReference>
<protein>
    <submittedName>
        <fullName evidence="1">Uncharacterized protein</fullName>
    </submittedName>
</protein>
<dbReference type="EMBL" id="MTHB01000209">
    <property type="protein sequence ID" value="OXC74577.1"/>
    <property type="molecule type" value="Genomic_DNA"/>
</dbReference>
<name>A0A226WUW8_CABSO</name>
<reference evidence="2" key="1">
    <citation type="submission" date="2017-01" db="EMBL/GenBank/DDBJ databases">
        <title>Genome Analysis of Deinococcus marmoris KOPRI26562.</title>
        <authorList>
            <person name="Kim J.H."/>
            <person name="Oh H.-M."/>
        </authorList>
    </citation>
    <scope>NUCLEOTIDE SEQUENCE [LARGE SCALE GENOMIC DNA]</scope>
    <source>
        <strain evidence="2">PAMC 26633</strain>
    </source>
</reference>
<sequence length="66" mass="7474">MRPALNSIYTRVSRSKSISVAADRIEQRLPAFDIDLFSHPAARLHYGYVHAVAQFPDRSDVFSLVL</sequence>
<dbReference type="AlphaFoldDB" id="A0A226WUW8"/>
<organism evidence="1 2">
    <name type="scientific">Caballeronia sordidicola</name>
    <name type="common">Burkholderia sordidicola</name>
    <dbReference type="NCBI Taxonomy" id="196367"/>
    <lineage>
        <taxon>Bacteria</taxon>
        <taxon>Pseudomonadati</taxon>
        <taxon>Pseudomonadota</taxon>
        <taxon>Betaproteobacteria</taxon>
        <taxon>Burkholderiales</taxon>
        <taxon>Burkholderiaceae</taxon>
        <taxon>Caballeronia</taxon>
    </lineage>
</organism>
<gene>
    <name evidence="1" type="ORF">BSU04_31620</name>
</gene>
<evidence type="ECO:0000313" key="2">
    <source>
        <dbReference type="Proteomes" id="UP000214720"/>
    </source>
</evidence>
<comment type="caution">
    <text evidence="1">The sequence shown here is derived from an EMBL/GenBank/DDBJ whole genome shotgun (WGS) entry which is preliminary data.</text>
</comment>
<proteinExistence type="predicted"/>